<organism evidence="1">
    <name type="scientific">Timspurckia oligopyrenoides</name>
    <dbReference type="NCBI Taxonomy" id="708627"/>
    <lineage>
        <taxon>Eukaryota</taxon>
        <taxon>Rhodophyta</taxon>
        <taxon>Bangiophyceae</taxon>
        <taxon>Porphyridiales</taxon>
        <taxon>Porphyridiaceae</taxon>
        <taxon>Timspurckia</taxon>
    </lineage>
</organism>
<accession>A0A7S0ZC70</accession>
<dbReference type="AlphaFoldDB" id="A0A7S0ZC70"/>
<protein>
    <submittedName>
        <fullName evidence="1">Uncharacterized protein</fullName>
    </submittedName>
</protein>
<sequence length="709" mass="78850">MSGTEGLCGFVQSYVRNNQSERNGSGDQNMNKCLIRSGQSSVFSFRTRLRLIDEAVNRNRPVLRSSSEVFVAGDIDKQDEIQAMIEEVRDLEKIPNTQSAKDIKTWLKRILVLQSNECYDSITCAQSLRLLVSFMDSSTLHQRAIHSFLKQSSFITRWSTKAKQVIPTMSPINCATTLYHLAVLDIGTPLLGTDLLLMIFKRATKDLSEVPANSLGNMMWATGYLSLQPPQSFLDQWVDVFVATSKSASKKCFLDSIWALSRAQIDIHENAQWSRLLSVWCNDMLQFAAQISTQEHADLIWAIGNLKCPNLASDHELVAQWVSSFKFAENTLSAVQITNCLSTFAKFSVEVEDSMIDSMLSELETKCSELDITGVVDLISSLSTMDKQMPEKLFEEWNPVAAEQMKDLDSSLVSPLLDGFRGQSRRPSDALIDAFEDCIGGNIADSLSCEELCLCVQFISRLKKGESISCEAKILESLRNQLQSASANDLALMIETLGSSSLEVSKEFLAQWLQCVRVRGTDFTFESIVQMMTGFASMRGLRVPEGLVLMWLDSVKAVTESDSLARTLSIYMWNLGRLDLSPTAYETERYKESWSSMSSVISYLIEKHAGSMTTAEISNGIWGLARSFCAIGAESSSALLSSFESQMHDASPQSLANLLWAVSNLKSDLTESFKTAWASNWVQKSQHASPNVSRIASKAMIECNISIPE</sequence>
<gene>
    <name evidence="1" type="ORF">TOLI1172_LOCUS1639</name>
</gene>
<proteinExistence type="predicted"/>
<evidence type="ECO:0000313" key="1">
    <source>
        <dbReference type="EMBL" id="CAD8817251.1"/>
    </source>
</evidence>
<reference evidence="1" key="1">
    <citation type="submission" date="2021-01" db="EMBL/GenBank/DDBJ databases">
        <authorList>
            <person name="Corre E."/>
            <person name="Pelletier E."/>
            <person name="Niang G."/>
            <person name="Scheremetjew M."/>
            <person name="Finn R."/>
            <person name="Kale V."/>
            <person name="Holt S."/>
            <person name="Cochrane G."/>
            <person name="Meng A."/>
            <person name="Brown T."/>
            <person name="Cohen L."/>
        </authorList>
    </citation>
    <scope>NUCLEOTIDE SEQUENCE</scope>
    <source>
        <strain evidence="1">CCMP3278</strain>
    </source>
</reference>
<dbReference type="EMBL" id="HBFP01002266">
    <property type="protein sequence ID" value="CAD8817251.1"/>
    <property type="molecule type" value="Transcribed_RNA"/>
</dbReference>
<name>A0A7S0ZC70_9RHOD</name>